<dbReference type="InterPro" id="IPR036188">
    <property type="entry name" value="FAD/NAD-bd_sf"/>
</dbReference>
<keyword evidence="1" id="KW-0732">Signal</keyword>
<evidence type="ECO:0000313" key="2">
    <source>
        <dbReference type="EMBL" id="CAK0880478.1"/>
    </source>
</evidence>
<dbReference type="SUPFAM" id="SSF51905">
    <property type="entry name" value="FAD/NAD(P)-binding domain"/>
    <property type="match status" value="1"/>
</dbReference>
<sequence length="210" mass="21658">MRAALALFALLLPRAGAGPRESGTCPAEGCDEAEEAGLVQHRARGRARGAARGAAALPAAGAAEGEFDVVVVGAGLSGSAVLGRLAELLPADFRILALEAGRASHFALGGRAAPGSAGADGQWQEWAPRLENVTRYDVPGNYPVLGGQSEDHWQDVPGTACKVLGGCGVMNGALMQVPTPGCFAAWPPGWQWEDVEPSFAAVFRRRDSST</sequence>
<name>A0ABN9W616_9DINO</name>
<reference evidence="2" key="1">
    <citation type="submission" date="2023-10" db="EMBL/GenBank/DDBJ databases">
        <authorList>
            <person name="Chen Y."/>
            <person name="Shah S."/>
            <person name="Dougan E. K."/>
            <person name="Thang M."/>
            <person name="Chan C."/>
        </authorList>
    </citation>
    <scope>NUCLEOTIDE SEQUENCE [LARGE SCALE GENOMIC DNA]</scope>
</reference>
<feature type="signal peptide" evidence="1">
    <location>
        <begin position="1"/>
        <end position="17"/>
    </location>
</feature>
<evidence type="ECO:0000256" key="1">
    <source>
        <dbReference type="SAM" id="SignalP"/>
    </source>
</evidence>
<feature type="chain" id="PRO_5045155286" description="Glucose-methanol-choline oxidoreductase N-terminal domain-containing protein" evidence="1">
    <location>
        <begin position="18"/>
        <end position="210"/>
    </location>
</feature>
<accession>A0ABN9W616</accession>
<proteinExistence type="predicted"/>
<dbReference type="PANTHER" id="PTHR47190:SF2">
    <property type="entry name" value="CELLOBIOSE DEHYDROGENASE (AFU_ORTHOLOGUE AFUA_2G17620)"/>
    <property type="match status" value="1"/>
</dbReference>
<dbReference type="Proteomes" id="UP001189429">
    <property type="component" value="Unassembled WGS sequence"/>
</dbReference>
<dbReference type="InterPro" id="IPR053208">
    <property type="entry name" value="GMC_Oxidoreductase_CD"/>
</dbReference>
<organism evidence="2 3">
    <name type="scientific">Prorocentrum cordatum</name>
    <dbReference type="NCBI Taxonomy" id="2364126"/>
    <lineage>
        <taxon>Eukaryota</taxon>
        <taxon>Sar</taxon>
        <taxon>Alveolata</taxon>
        <taxon>Dinophyceae</taxon>
        <taxon>Prorocentrales</taxon>
        <taxon>Prorocentraceae</taxon>
        <taxon>Prorocentrum</taxon>
    </lineage>
</organism>
<comment type="caution">
    <text evidence="2">The sequence shown here is derived from an EMBL/GenBank/DDBJ whole genome shotgun (WGS) entry which is preliminary data.</text>
</comment>
<evidence type="ECO:0008006" key="4">
    <source>
        <dbReference type="Google" id="ProtNLM"/>
    </source>
</evidence>
<gene>
    <name evidence="2" type="ORF">PCOR1329_LOCUS63610</name>
</gene>
<protein>
    <recommendedName>
        <fullName evidence="4">Glucose-methanol-choline oxidoreductase N-terminal domain-containing protein</fullName>
    </recommendedName>
</protein>
<dbReference type="EMBL" id="CAUYUJ010018081">
    <property type="protein sequence ID" value="CAK0880478.1"/>
    <property type="molecule type" value="Genomic_DNA"/>
</dbReference>
<keyword evidence="3" id="KW-1185">Reference proteome</keyword>
<dbReference type="PANTHER" id="PTHR47190">
    <property type="entry name" value="DEHYDROGENASE, PUTATIVE-RELATED"/>
    <property type="match status" value="1"/>
</dbReference>
<dbReference type="Gene3D" id="3.50.50.60">
    <property type="entry name" value="FAD/NAD(P)-binding domain"/>
    <property type="match status" value="1"/>
</dbReference>
<evidence type="ECO:0000313" key="3">
    <source>
        <dbReference type="Proteomes" id="UP001189429"/>
    </source>
</evidence>